<sequence>MTAVLYHVQFGIVARSAGHSAVKRSAYQACARREDGGGRVYDWRRKRGEWVGGFMLLPDGAPDWATDPARLWREAEAVERRCDAQLARTIEFSIPRTVPSHLREAFARAVLEPLRARGMAMQVDLHCPPASDGEEQPHAHALLTLRAFEGDGFSEKKRQWNAAFTENAGRAMRGLLADQMNAFFEGHGIVSTVDHRRAAAEPEHAPPERNVPRAAWAAWKVDPTSSAAAPVHAVQDVRRLRHQHRAALAMAEAAKAEVAALSREARRRTPGVAPSDRATREERRRRVLAGLIRQHYDTVWMPESVAANVRSVHLDPEQHRAIITLYDGSQFVDYGDQITFHGPITRTAAAEIAAAAARHGWTSVVLTGSREFKDAVALECALLVPPIATDYIMSQHVQRHLQSLSREVNLRADECHFRFHMPTRPDIVGLAASPSKGGPCQIGEPQIHLPSPNKRSYC</sequence>
<feature type="domain" description="Large polyvalent protein-associated" evidence="5">
    <location>
        <begin position="327"/>
        <end position="382"/>
    </location>
</feature>
<reference evidence="6 7" key="1">
    <citation type="submission" date="2020-05" db="EMBL/GenBank/DDBJ databases">
        <title>Azospirillum oleiclasticum sp. nov, a nitrogen-fixing and heavy crude oil-emulsifying bacterium isolated from the crude oil of Yumen Oilfield.</title>
        <authorList>
            <person name="Wu D."/>
            <person name="Cai M."/>
            <person name="Zhang X."/>
        </authorList>
    </citation>
    <scope>NUCLEOTIDE SEQUENCE [LARGE SCALE GENOMIC DNA]</scope>
    <source>
        <strain evidence="6 7">ROY-1-1-2</strain>
    </source>
</reference>
<proteinExistence type="inferred from homology"/>
<feature type="region of interest" description="Disordered" evidence="3">
    <location>
        <begin position="262"/>
        <end position="281"/>
    </location>
</feature>
<evidence type="ECO:0000313" key="6">
    <source>
        <dbReference type="EMBL" id="NYZ22787.1"/>
    </source>
</evidence>
<dbReference type="EMBL" id="JABFDB010000021">
    <property type="protein sequence ID" value="NYZ22787.1"/>
    <property type="molecule type" value="Genomic_DNA"/>
</dbReference>
<comment type="similarity">
    <text evidence="1">Belongs to the MobA/MobL family.</text>
</comment>
<gene>
    <name evidence="6" type="ORF">HND93_24005</name>
</gene>
<evidence type="ECO:0000256" key="3">
    <source>
        <dbReference type="SAM" id="MobiDB-lite"/>
    </source>
</evidence>
<dbReference type="RefSeq" id="WP_180284551.1">
    <property type="nucleotide sequence ID" value="NZ_JABFDB010000021.1"/>
</dbReference>
<name>A0ABX2TEL2_9PROT</name>
<dbReference type="Gene3D" id="3.30.930.30">
    <property type="match status" value="1"/>
</dbReference>
<keyword evidence="2" id="KW-0184">Conjugation</keyword>
<evidence type="ECO:0000259" key="5">
    <source>
        <dbReference type="Pfam" id="PF18821"/>
    </source>
</evidence>
<dbReference type="Pfam" id="PF18821">
    <property type="entry name" value="LPD7"/>
    <property type="match status" value="1"/>
</dbReference>
<dbReference type="Proteomes" id="UP000584642">
    <property type="component" value="Unassembled WGS sequence"/>
</dbReference>
<protein>
    <submittedName>
        <fullName evidence="6">MobA/MobL family protein</fullName>
    </submittedName>
</protein>
<dbReference type="Pfam" id="PF03389">
    <property type="entry name" value="MobA_MobL"/>
    <property type="match status" value="1"/>
</dbReference>
<evidence type="ECO:0000313" key="7">
    <source>
        <dbReference type="Proteomes" id="UP000584642"/>
    </source>
</evidence>
<evidence type="ECO:0000256" key="2">
    <source>
        <dbReference type="ARBA" id="ARBA00022971"/>
    </source>
</evidence>
<dbReference type="InterPro" id="IPR005053">
    <property type="entry name" value="MobA_MobL"/>
</dbReference>
<organism evidence="6 7">
    <name type="scientific">Azospirillum oleiclasticum</name>
    <dbReference type="NCBI Taxonomy" id="2735135"/>
    <lineage>
        <taxon>Bacteria</taxon>
        <taxon>Pseudomonadati</taxon>
        <taxon>Pseudomonadota</taxon>
        <taxon>Alphaproteobacteria</taxon>
        <taxon>Rhodospirillales</taxon>
        <taxon>Azospirillaceae</taxon>
        <taxon>Azospirillum</taxon>
    </lineage>
</organism>
<accession>A0ABX2TEL2</accession>
<comment type="caution">
    <text evidence="6">The sequence shown here is derived from an EMBL/GenBank/DDBJ whole genome shotgun (WGS) entry which is preliminary data.</text>
</comment>
<evidence type="ECO:0000259" key="4">
    <source>
        <dbReference type="Pfam" id="PF03389"/>
    </source>
</evidence>
<keyword evidence="7" id="KW-1185">Reference proteome</keyword>
<dbReference type="InterPro" id="IPR040677">
    <property type="entry name" value="LPD7"/>
</dbReference>
<evidence type="ECO:0000256" key="1">
    <source>
        <dbReference type="ARBA" id="ARBA00010873"/>
    </source>
</evidence>
<feature type="domain" description="MobA/MobL protein" evidence="4">
    <location>
        <begin position="20"/>
        <end position="171"/>
    </location>
</feature>